<organism evidence="6 7">
    <name type="scientific">Xanthomonas melonis</name>
    <dbReference type="NCBI Taxonomy" id="56456"/>
    <lineage>
        <taxon>Bacteria</taxon>
        <taxon>Pseudomonadati</taxon>
        <taxon>Pseudomonadota</taxon>
        <taxon>Gammaproteobacteria</taxon>
        <taxon>Lysobacterales</taxon>
        <taxon>Lysobacteraceae</taxon>
        <taxon>Xanthomonas</taxon>
    </lineage>
</organism>
<evidence type="ECO:0000256" key="5">
    <source>
        <dbReference type="SAM" id="MobiDB-lite"/>
    </source>
</evidence>
<dbReference type="InterPro" id="IPR005234">
    <property type="entry name" value="ScpB_csome_segregation"/>
</dbReference>
<protein>
    <submittedName>
        <fullName evidence="6">SMC-Scp complex subunit ScpB</fullName>
    </submittedName>
</protein>
<dbReference type="OrthoDB" id="9806226at2"/>
<evidence type="ECO:0000256" key="4">
    <source>
        <dbReference type="ARBA" id="ARBA00023306"/>
    </source>
</evidence>
<feature type="region of interest" description="Disordered" evidence="5">
    <location>
        <begin position="1"/>
        <end position="23"/>
    </location>
</feature>
<evidence type="ECO:0000313" key="6">
    <source>
        <dbReference type="EMBL" id="PPU72934.1"/>
    </source>
</evidence>
<sequence length="406" mass="42663">MRRCNSPANSTTAMPPTNPPEADHRMDQALITRIVEAALLASSQPLTLAQLQGLFPEEEPAPPGSVERALELLREGCAERGVELVEVASGFRFQVKADVHGWVARLWTERRTKYTRATLETLALIAYRQPITRGEIEQVRGVAVSSNIIQALEEREWIRVVGHRDVPGKPALFGTTRGFLDYFGLKRLDELPPLSELKDIAELDPQLPLDRDGQLDGVVPAAAAMSADQDGTDAANADAADDAAGGETAADADAGDAPAAADAGAISAESTANTVALADEENAGPADNNGSEAADDVEGGATERSGAADHASDTDQHDAGTGDERAADDRPTAPPQHPEPDSAQDPNTQDPDAAREGDPDTAPGTRADAVNEDEDNAVATTTVAVDEADSDPEADPQRGGRSQTHE</sequence>
<name>A0A2S7DGQ5_9XANT</name>
<dbReference type="Pfam" id="PF04079">
    <property type="entry name" value="SMC_ScpB"/>
    <property type="match status" value="1"/>
</dbReference>
<dbReference type="EMBL" id="MDEH01000004">
    <property type="protein sequence ID" value="PPU72934.1"/>
    <property type="molecule type" value="Genomic_DNA"/>
</dbReference>
<dbReference type="Gene3D" id="1.10.10.10">
    <property type="entry name" value="Winged helix-like DNA-binding domain superfamily/Winged helix DNA-binding domain"/>
    <property type="match status" value="2"/>
</dbReference>
<evidence type="ECO:0000256" key="3">
    <source>
        <dbReference type="ARBA" id="ARBA00022829"/>
    </source>
</evidence>
<proteinExistence type="predicted"/>
<dbReference type="PANTHER" id="PTHR34298:SF2">
    <property type="entry name" value="SEGREGATION AND CONDENSATION PROTEIN B"/>
    <property type="match status" value="1"/>
</dbReference>
<feature type="region of interest" description="Disordered" evidence="5">
    <location>
        <begin position="225"/>
        <end position="266"/>
    </location>
</feature>
<keyword evidence="2" id="KW-0132">Cell division</keyword>
<feature type="compositionally biased region" description="Basic and acidic residues" evidence="5">
    <location>
        <begin position="395"/>
        <end position="406"/>
    </location>
</feature>
<dbReference type="PANTHER" id="PTHR34298">
    <property type="entry name" value="SEGREGATION AND CONDENSATION PROTEIN B"/>
    <property type="match status" value="1"/>
</dbReference>
<feature type="compositionally biased region" description="Polar residues" evidence="5">
    <location>
        <begin position="1"/>
        <end position="15"/>
    </location>
</feature>
<dbReference type="GO" id="GO:0051301">
    <property type="term" value="P:cell division"/>
    <property type="evidence" value="ECO:0007669"/>
    <property type="project" value="UniProtKB-KW"/>
</dbReference>
<dbReference type="Proteomes" id="UP000239865">
    <property type="component" value="Unassembled WGS sequence"/>
</dbReference>
<dbReference type="SUPFAM" id="SSF46785">
    <property type="entry name" value="Winged helix' DNA-binding domain"/>
    <property type="match status" value="2"/>
</dbReference>
<evidence type="ECO:0000256" key="1">
    <source>
        <dbReference type="ARBA" id="ARBA00022490"/>
    </source>
</evidence>
<comment type="caution">
    <text evidence="6">The sequence shown here is derived from an EMBL/GenBank/DDBJ whole genome shotgun (WGS) entry which is preliminary data.</text>
</comment>
<reference evidence="6 7" key="1">
    <citation type="submission" date="2016-08" db="EMBL/GenBank/DDBJ databases">
        <authorList>
            <person name="Seilhamer J.J."/>
        </authorList>
    </citation>
    <scope>NUCLEOTIDE SEQUENCE [LARGE SCALE GENOMIC DNA]</scope>
    <source>
        <strain evidence="6 7">CFBP4644</strain>
    </source>
</reference>
<dbReference type="InterPro" id="IPR036388">
    <property type="entry name" value="WH-like_DNA-bd_sf"/>
</dbReference>
<feature type="compositionally biased region" description="Basic and acidic residues" evidence="5">
    <location>
        <begin position="306"/>
        <end position="331"/>
    </location>
</feature>
<accession>A0A2S7DGQ5</accession>
<keyword evidence="4" id="KW-0131">Cell cycle</keyword>
<feature type="region of interest" description="Disordered" evidence="5">
    <location>
        <begin position="280"/>
        <end position="406"/>
    </location>
</feature>
<dbReference type="InterPro" id="IPR036390">
    <property type="entry name" value="WH_DNA-bd_sf"/>
</dbReference>
<dbReference type="AlphaFoldDB" id="A0A2S7DGQ5"/>
<feature type="compositionally biased region" description="Low complexity" evidence="5">
    <location>
        <begin position="227"/>
        <end position="265"/>
    </location>
</feature>
<dbReference type="GO" id="GO:0051304">
    <property type="term" value="P:chromosome separation"/>
    <property type="evidence" value="ECO:0007669"/>
    <property type="project" value="InterPro"/>
</dbReference>
<evidence type="ECO:0000256" key="2">
    <source>
        <dbReference type="ARBA" id="ARBA00022618"/>
    </source>
</evidence>
<dbReference type="NCBIfam" id="TIGR00281">
    <property type="entry name" value="SMC-Scp complex subunit ScpB"/>
    <property type="match status" value="1"/>
</dbReference>
<keyword evidence="3" id="KW-0159">Chromosome partition</keyword>
<keyword evidence="1" id="KW-0963">Cytoplasm</keyword>
<gene>
    <name evidence="6" type="primary">scpB</name>
    <name evidence="6" type="ORF">XmelCFBP4644_09450</name>
</gene>
<evidence type="ECO:0000313" key="7">
    <source>
        <dbReference type="Proteomes" id="UP000239865"/>
    </source>
</evidence>